<keyword evidence="3" id="KW-0489">Methyltransferase</keyword>
<dbReference type="SUPFAM" id="SSF53335">
    <property type="entry name" value="S-adenosyl-L-methionine-dependent methyltransferases"/>
    <property type="match status" value="1"/>
</dbReference>
<dbReference type="Gene3D" id="3.40.50.150">
    <property type="entry name" value="Vaccinia Virus protein VP39"/>
    <property type="match status" value="1"/>
</dbReference>
<organism evidence="3 4">
    <name type="scientific">Colletotrichum chlorophyti</name>
    <dbReference type="NCBI Taxonomy" id="708187"/>
    <lineage>
        <taxon>Eukaryota</taxon>
        <taxon>Fungi</taxon>
        <taxon>Dikarya</taxon>
        <taxon>Ascomycota</taxon>
        <taxon>Pezizomycotina</taxon>
        <taxon>Sordariomycetes</taxon>
        <taxon>Hypocreomycetidae</taxon>
        <taxon>Glomerellales</taxon>
        <taxon>Glomerellaceae</taxon>
        <taxon>Colletotrichum</taxon>
    </lineage>
</organism>
<protein>
    <submittedName>
        <fullName evidence="3">Demethylmenaquinone methyltransferase 5</fullName>
    </submittedName>
</protein>
<sequence>MAGEPAAEHTPPTAPEGLSSPARNETPTAAPTAPESIAPQEPAQGQGAIEADDAEPSEDGYATGSDASSNGSTSLASSIRDFNFENKRRYHKFKEGRYLFPNDDAEQDREDMKHALVVHVCDGSLHSAPLDKPQKILDVGTGTGIWAMDMGDEYPEAEIIGIDLSPIQPEYVPPNVQFMVDDAEAEWLHSDNSIDYVHLRNMGPFIKDWPKLLAEAYRVLKPGGWVELQEMRWKFDCDDHTQGPDYSLTKMSAFLEEALAKFGFEAFGAETNPVRLKAAGFSNQVHDVKKVPLGPWAKDPDLKMIGRYSQAAVYDGLHAITIGPFTRGLGWTPEEVEVFLVQCRKDLLNPSIHTHVYYHALSGQKPLGTA</sequence>
<dbReference type="CDD" id="cd02440">
    <property type="entry name" value="AdoMet_MTases"/>
    <property type="match status" value="1"/>
</dbReference>
<dbReference type="InterPro" id="IPR029063">
    <property type="entry name" value="SAM-dependent_MTases_sf"/>
</dbReference>
<dbReference type="GO" id="GO:0008168">
    <property type="term" value="F:methyltransferase activity"/>
    <property type="evidence" value="ECO:0007669"/>
    <property type="project" value="UniProtKB-KW"/>
</dbReference>
<feature type="compositionally biased region" description="Low complexity" evidence="2">
    <location>
        <begin position="62"/>
        <end position="75"/>
    </location>
</feature>
<comment type="caution">
    <text evidence="3">The sequence shown here is derived from an EMBL/GenBank/DDBJ whole genome shotgun (WGS) entry which is preliminary data.</text>
</comment>
<dbReference type="PANTHER" id="PTHR43591">
    <property type="entry name" value="METHYLTRANSFERASE"/>
    <property type="match status" value="1"/>
</dbReference>
<accession>A0A1Q8RCA8</accession>
<dbReference type="AlphaFoldDB" id="A0A1Q8RCA8"/>
<name>A0A1Q8RCA8_9PEZI</name>
<dbReference type="PANTHER" id="PTHR43591:SF24">
    <property type="entry name" value="2-METHOXY-6-POLYPRENYL-1,4-BENZOQUINOL METHYLASE, MITOCHONDRIAL"/>
    <property type="match status" value="1"/>
</dbReference>
<keyword evidence="3" id="KW-0808">Transferase</keyword>
<gene>
    <name evidence="3" type="ORF">CCHL11_09235</name>
</gene>
<dbReference type="Pfam" id="PF13489">
    <property type="entry name" value="Methyltransf_23"/>
    <property type="match status" value="1"/>
</dbReference>
<feature type="region of interest" description="Disordered" evidence="2">
    <location>
        <begin position="1"/>
        <end position="75"/>
    </location>
</feature>
<evidence type="ECO:0000256" key="1">
    <source>
        <dbReference type="ARBA" id="ARBA00038158"/>
    </source>
</evidence>
<proteinExistence type="inferred from homology"/>
<dbReference type="Proteomes" id="UP000186583">
    <property type="component" value="Unassembled WGS sequence"/>
</dbReference>
<dbReference type="OrthoDB" id="184880at2759"/>
<evidence type="ECO:0000313" key="4">
    <source>
        <dbReference type="Proteomes" id="UP000186583"/>
    </source>
</evidence>
<evidence type="ECO:0000256" key="2">
    <source>
        <dbReference type="SAM" id="MobiDB-lite"/>
    </source>
</evidence>
<comment type="similarity">
    <text evidence="1">Belongs to the methyltransferase superfamily. LaeA methyltransferase family.</text>
</comment>
<keyword evidence="4" id="KW-1185">Reference proteome</keyword>
<evidence type="ECO:0000313" key="3">
    <source>
        <dbReference type="EMBL" id="OLN81987.1"/>
    </source>
</evidence>
<dbReference type="STRING" id="708187.A0A1Q8RCA8"/>
<reference evidence="3 4" key="1">
    <citation type="submission" date="2016-11" db="EMBL/GenBank/DDBJ databases">
        <title>Draft Genome Assembly of Colletotrichum chlorophyti a pathogen of herbaceous plants.</title>
        <authorList>
            <person name="Gan P."/>
            <person name="Narusaka M."/>
            <person name="Tsushima A."/>
            <person name="Narusaka Y."/>
            <person name="Takano Y."/>
            <person name="Shirasu K."/>
        </authorList>
    </citation>
    <scope>NUCLEOTIDE SEQUENCE [LARGE SCALE GENOMIC DNA]</scope>
    <source>
        <strain evidence="3 4">NTL11</strain>
    </source>
</reference>
<dbReference type="EMBL" id="MPGH01000236">
    <property type="protein sequence ID" value="OLN81987.1"/>
    <property type="molecule type" value="Genomic_DNA"/>
</dbReference>
<dbReference type="GO" id="GO:0032259">
    <property type="term" value="P:methylation"/>
    <property type="evidence" value="ECO:0007669"/>
    <property type="project" value="UniProtKB-KW"/>
</dbReference>
<feature type="compositionally biased region" description="Low complexity" evidence="2">
    <location>
        <begin position="1"/>
        <end position="17"/>
    </location>
</feature>